<sequence length="127" mass="14619">VTDQKDTVLNCFKIESNYEPIDKARVDINKQLTSNESEQVYNLIKTYRGTFAQKLSELGCTNLTEMEIQLNDKTPVVYRPYRLSYKEKEIVQNMVDELLDNDIVEESVSPYASPILLVTKKTGGHRL</sequence>
<dbReference type="InterPro" id="IPR043502">
    <property type="entry name" value="DNA/RNA_pol_sf"/>
</dbReference>
<proteinExistence type="predicted"/>
<gene>
    <name evidence="1" type="ORF">g.19968</name>
</gene>
<dbReference type="PANTHER" id="PTHR37984:SF5">
    <property type="entry name" value="PROTEIN NYNRIN-LIKE"/>
    <property type="match status" value="1"/>
</dbReference>
<name>A0A1E1VYE6_PECGO</name>
<dbReference type="InterPro" id="IPR050951">
    <property type="entry name" value="Retrovirus_Pol_polyprotein"/>
</dbReference>
<dbReference type="SUPFAM" id="SSF56672">
    <property type="entry name" value="DNA/RNA polymerases"/>
    <property type="match status" value="1"/>
</dbReference>
<protein>
    <recommendedName>
        <fullName evidence="2">Reverse transcriptase domain-containing protein</fullName>
    </recommendedName>
</protein>
<dbReference type="AlphaFoldDB" id="A0A1E1VYE6"/>
<organism evidence="1">
    <name type="scientific">Pectinophora gossypiella</name>
    <name type="common">Cotton pink bollworm</name>
    <name type="synonym">Depressaria gossypiella</name>
    <dbReference type="NCBI Taxonomy" id="13191"/>
    <lineage>
        <taxon>Eukaryota</taxon>
        <taxon>Metazoa</taxon>
        <taxon>Ecdysozoa</taxon>
        <taxon>Arthropoda</taxon>
        <taxon>Hexapoda</taxon>
        <taxon>Insecta</taxon>
        <taxon>Pterygota</taxon>
        <taxon>Neoptera</taxon>
        <taxon>Endopterygota</taxon>
        <taxon>Lepidoptera</taxon>
        <taxon>Glossata</taxon>
        <taxon>Ditrysia</taxon>
        <taxon>Gelechioidea</taxon>
        <taxon>Gelechiidae</taxon>
        <taxon>Apatetrinae</taxon>
        <taxon>Pectinophora</taxon>
    </lineage>
</organism>
<dbReference type="Gene3D" id="3.10.10.10">
    <property type="entry name" value="HIV Type 1 Reverse Transcriptase, subunit A, domain 1"/>
    <property type="match status" value="1"/>
</dbReference>
<dbReference type="EMBL" id="GDQN01011307">
    <property type="protein sequence ID" value="JAT79747.1"/>
    <property type="molecule type" value="Transcribed_RNA"/>
</dbReference>
<accession>A0A1E1VYE6</accession>
<evidence type="ECO:0008006" key="2">
    <source>
        <dbReference type="Google" id="ProtNLM"/>
    </source>
</evidence>
<dbReference type="OrthoDB" id="115435at2759"/>
<evidence type="ECO:0000313" key="1">
    <source>
        <dbReference type="EMBL" id="JAT79747.1"/>
    </source>
</evidence>
<reference evidence="1" key="1">
    <citation type="submission" date="2015-09" db="EMBL/GenBank/DDBJ databases">
        <title>De novo assembly of Pectinophora gossypiella (Pink Bollworm) gut transcriptome.</title>
        <authorList>
            <person name="Tassone E.E."/>
        </authorList>
    </citation>
    <scope>NUCLEOTIDE SEQUENCE</scope>
</reference>
<dbReference type="GO" id="GO:0071897">
    <property type="term" value="P:DNA biosynthetic process"/>
    <property type="evidence" value="ECO:0007669"/>
    <property type="project" value="UniProtKB-ARBA"/>
</dbReference>
<feature type="non-terminal residue" evidence="1">
    <location>
        <position position="1"/>
    </location>
</feature>
<dbReference type="PANTHER" id="PTHR37984">
    <property type="entry name" value="PROTEIN CBG26694"/>
    <property type="match status" value="1"/>
</dbReference>
<feature type="non-terminal residue" evidence="1">
    <location>
        <position position="127"/>
    </location>
</feature>